<dbReference type="SUPFAM" id="SSF53383">
    <property type="entry name" value="PLP-dependent transferases"/>
    <property type="match status" value="1"/>
</dbReference>
<dbReference type="Pfam" id="PF01041">
    <property type="entry name" value="DegT_DnrJ_EryC1"/>
    <property type="match status" value="1"/>
</dbReference>
<comment type="caution">
    <text evidence="4">The sequence shown here is derived from an EMBL/GenBank/DDBJ whole genome shotgun (WGS) entry which is preliminary data.</text>
</comment>
<dbReference type="Gene3D" id="3.90.1150.10">
    <property type="entry name" value="Aspartate Aminotransferase, domain 1"/>
    <property type="match status" value="1"/>
</dbReference>
<dbReference type="InterPro" id="IPR015422">
    <property type="entry name" value="PyrdxlP-dep_Trfase_small"/>
</dbReference>
<evidence type="ECO:0000313" key="4">
    <source>
        <dbReference type="EMBL" id="MBC8529575.1"/>
    </source>
</evidence>
<name>A0A926D3B5_9FIRM</name>
<dbReference type="GO" id="GO:0000271">
    <property type="term" value="P:polysaccharide biosynthetic process"/>
    <property type="evidence" value="ECO:0007669"/>
    <property type="project" value="TreeGrafter"/>
</dbReference>
<evidence type="ECO:0000256" key="2">
    <source>
        <dbReference type="PIRSR" id="PIRSR000390-2"/>
    </source>
</evidence>
<dbReference type="GO" id="GO:0008483">
    <property type="term" value="F:transaminase activity"/>
    <property type="evidence" value="ECO:0007669"/>
    <property type="project" value="UniProtKB-KW"/>
</dbReference>
<dbReference type="AlphaFoldDB" id="A0A926D3B5"/>
<dbReference type="PANTHER" id="PTHR30244:SF42">
    <property type="entry name" value="UDP-2-ACETAMIDO-2-DEOXY-3-OXO-D-GLUCURONATE AMINOTRANSFERASE"/>
    <property type="match status" value="1"/>
</dbReference>
<evidence type="ECO:0000313" key="5">
    <source>
        <dbReference type="Proteomes" id="UP000654279"/>
    </source>
</evidence>
<dbReference type="InterPro" id="IPR000653">
    <property type="entry name" value="DegT/StrS_aminotransferase"/>
</dbReference>
<evidence type="ECO:0000256" key="3">
    <source>
        <dbReference type="RuleBase" id="RU004508"/>
    </source>
</evidence>
<proteinExistence type="inferred from homology"/>
<dbReference type="PIRSF" id="PIRSF000390">
    <property type="entry name" value="PLP_StrS"/>
    <property type="match status" value="1"/>
</dbReference>
<keyword evidence="4" id="KW-0808">Transferase</keyword>
<organism evidence="4 5">
    <name type="scientific">Luoshenia tenuis</name>
    <dbReference type="NCBI Taxonomy" id="2763654"/>
    <lineage>
        <taxon>Bacteria</taxon>
        <taxon>Bacillati</taxon>
        <taxon>Bacillota</taxon>
        <taxon>Clostridia</taxon>
        <taxon>Christensenellales</taxon>
        <taxon>Christensenellaceae</taxon>
        <taxon>Luoshenia</taxon>
    </lineage>
</organism>
<keyword evidence="4" id="KW-0032">Aminotransferase</keyword>
<dbReference type="EMBL" id="JACRSO010000003">
    <property type="protein sequence ID" value="MBC8529575.1"/>
    <property type="molecule type" value="Genomic_DNA"/>
</dbReference>
<sequence length="377" mass="41132">MQFRDLGAQYAALKDEIDAGIAQVLDSSRFIFGPQVAMLEQALADYVGVRHCVSCANGTDALQLALMAWGVGPGDAVFTADFTFFASAGCASILGATPVLVDIDPRTFNICPDALEAAIRRVEKEGKLRPKVIIPVDLFGLPADYPRIRQIAQKHGLRILEDGAQGFGGQIGEKKACSFGDMATTSFFPAKPLGCYGDGGAIFTDDDATDELLRALRAQGRSPEDKYDNRLIGMNSRLDTLQAAILLPKLRAFARYEVDWANKVAGWYTQRLSGLVEVPYVPEGYRSSWAQYTIQLRDRAQRDGLQAALKTQGIPTMVYYPRGLHQQTAYAGMALSDADFPHTARAAGRVLSLPMHPYLKEEEVEQVANAVASYLKA</sequence>
<dbReference type="InterPro" id="IPR015421">
    <property type="entry name" value="PyrdxlP-dep_Trfase_major"/>
</dbReference>
<dbReference type="RefSeq" id="WP_249285397.1">
    <property type="nucleotide sequence ID" value="NZ_JACRSO010000003.1"/>
</dbReference>
<dbReference type="InterPro" id="IPR015424">
    <property type="entry name" value="PyrdxlP-dep_Trfase"/>
</dbReference>
<feature type="active site" description="Proton acceptor" evidence="1">
    <location>
        <position position="191"/>
    </location>
</feature>
<gene>
    <name evidence="4" type="ORF">H8699_09070</name>
</gene>
<protein>
    <submittedName>
        <fullName evidence="4">DegT/DnrJ/EryC1/StrS family aminotransferase</fullName>
    </submittedName>
</protein>
<dbReference type="PANTHER" id="PTHR30244">
    <property type="entry name" value="TRANSAMINASE"/>
    <property type="match status" value="1"/>
</dbReference>
<dbReference type="Gene3D" id="3.40.640.10">
    <property type="entry name" value="Type I PLP-dependent aspartate aminotransferase-like (Major domain)"/>
    <property type="match status" value="1"/>
</dbReference>
<dbReference type="GO" id="GO:0030170">
    <property type="term" value="F:pyridoxal phosphate binding"/>
    <property type="evidence" value="ECO:0007669"/>
    <property type="project" value="TreeGrafter"/>
</dbReference>
<evidence type="ECO:0000256" key="1">
    <source>
        <dbReference type="PIRSR" id="PIRSR000390-1"/>
    </source>
</evidence>
<reference evidence="4" key="1">
    <citation type="submission" date="2020-08" db="EMBL/GenBank/DDBJ databases">
        <title>Genome public.</title>
        <authorList>
            <person name="Liu C."/>
            <person name="Sun Q."/>
        </authorList>
    </citation>
    <scope>NUCLEOTIDE SEQUENCE</scope>
    <source>
        <strain evidence="4">NSJ-44</strain>
    </source>
</reference>
<dbReference type="CDD" id="cd00616">
    <property type="entry name" value="AHBA_syn"/>
    <property type="match status" value="1"/>
</dbReference>
<comment type="similarity">
    <text evidence="3">Belongs to the DegT/DnrJ/EryC1 family.</text>
</comment>
<accession>A0A926D3B5</accession>
<feature type="modified residue" description="N6-(pyridoxal phosphate)lysine" evidence="2">
    <location>
        <position position="191"/>
    </location>
</feature>
<dbReference type="Proteomes" id="UP000654279">
    <property type="component" value="Unassembled WGS sequence"/>
</dbReference>
<keyword evidence="2 3" id="KW-0663">Pyridoxal phosphate</keyword>
<keyword evidence="5" id="KW-1185">Reference proteome</keyword>